<gene>
    <name evidence="1" type="ORF">GYA55_00880</name>
</gene>
<dbReference type="Proteomes" id="UP000524246">
    <property type="component" value="Unassembled WGS sequence"/>
</dbReference>
<dbReference type="InterPro" id="IPR010982">
    <property type="entry name" value="Lambda_DNA-bd_dom_sf"/>
</dbReference>
<dbReference type="Gene3D" id="1.10.260.40">
    <property type="entry name" value="lambda repressor-like DNA-binding domains"/>
    <property type="match status" value="1"/>
</dbReference>
<proteinExistence type="predicted"/>
<dbReference type="EMBL" id="JAAZON010000029">
    <property type="protein sequence ID" value="NMC61699.1"/>
    <property type="molecule type" value="Genomic_DNA"/>
</dbReference>
<dbReference type="GO" id="GO:0003677">
    <property type="term" value="F:DNA binding"/>
    <property type="evidence" value="ECO:0007669"/>
    <property type="project" value="InterPro"/>
</dbReference>
<accession>A0A7X9FP98</accession>
<dbReference type="AlphaFoldDB" id="A0A7X9FP98"/>
<sequence>MDTCAKLKELIKGKRDITTDTALNLCEVLKTSREPWLSLQSLFDHAQAKGT</sequence>
<name>A0A7X9FP98_9DELT</name>
<comment type="caution">
    <text evidence="1">The sequence shown here is derived from an EMBL/GenBank/DDBJ whole genome shotgun (WGS) entry which is preliminary data.</text>
</comment>
<organism evidence="1 2">
    <name type="scientific">SAR324 cluster bacterium</name>
    <dbReference type="NCBI Taxonomy" id="2024889"/>
    <lineage>
        <taxon>Bacteria</taxon>
        <taxon>Deltaproteobacteria</taxon>
        <taxon>SAR324 cluster</taxon>
    </lineage>
</organism>
<evidence type="ECO:0000313" key="2">
    <source>
        <dbReference type="Proteomes" id="UP000524246"/>
    </source>
</evidence>
<protein>
    <submittedName>
        <fullName evidence="1">Uncharacterized protein</fullName>
    </submittedName>
</protein>
<reference evidence="1 2" key="1">
    <citation type="journal article" date="2020" name="Biotechnol. Biofuels">
        <title>New insights from the biogas microbiome by comprehensive genome-resolved metagenomics of nearly 1600 species originating from multiple anaerobic digesters.</title>
        <authorList>
            <person name="Campanaro S."/>
            <person name="Treu L."/>
            <person name="Rodriguez-R L.M."/>
            <person name="Kovalovszki A."/>
            <person name="Ziels R.M."/>
            <person name="Maus I."/>
            <person name="Zhu X."/>
            <person name="Kougias P.G."/>
            <person name="Basile A."/>
            <person name="Luo G."/>
            <person name="Schluter A."/>
            <person name="Konstantinidis K.T."/>
            <person name="Angelidaki I."/>
        </authorList>
    </citation>
    <scope>NUCLEOTIDE SEQUENCE [LARGE SCALE GENOMIC DNA]</scope>
    <source>
        <strain evidence="1">AS27yjCOA_65</strain>
    </source>
</reference>
<evidence type="ECO:0000313" key="1">
    <source>
        <dbReference type="EMBL" id="NMC61699.1"/>
    </source>
</evidence>
<dbReference type="SUPFAM" id="SSF47413">
    <property type="entry name" value="lambda repressor-like DNA-binding domains"/>
    <property type="match status" value="1"/>
</dbReference>